<feature type="domain" description="FecR protein" evidence="2">
    <location>
        <begin position="66"/>
        <end position="169"/>
    </location>
</feature>
<evidence type="ECO:0000313" key="3">
    <source>
        <dbReference type="EMBL" id="MBH9578029.1"/>
    </source>
</evidence>
<evidence type="ECO:0000259" key="2">
    <source>
        <dbReference type="Pfam" id="PF04773"/>
    </source>
</evidence>
<keyword evidence="4" id="KW-1185">Reference proteome</keyword>
<dbReference type="Proteomes" id="UP000613266">
    <property type="component" value="Unassembled WGS sequence"/>
</dbReference>
<organism evidence="3 4">
    <name type="scientific">Inhella proteolytica</name>
    <dbReference type="NCBI Taxonomy" id="2795029"/>
    <lineage>
        <taxon>Bacteria</taxon>
        <taxon>Pseudomonadati</taxon>
        <taxon>Pseudomonadota</taxon>
        <taxon>Betaproteobacteria</taxon>
        <taxon>Burkholderiales</taxon>
        <taxon>Sphaerotilaceae</taxon>
        <taxon>Inhella</taxon>
    </lineage>
</organism>
<dbReference type="Pfam" id="PF04773">
    <property type="entry name" value="FecR"/>
    <property type="match status" value="1"/>
</dbReference>
<dbReference type="Gene3D" id="2.60.120.1440">
    <property type="match status" value="1"/>
</dbReference>
<dbReference type="InterPro" id="IPR006860">
    <property type="entry name" value="FecR"/>
</dbReference>
<evidence type="ECO:0000313" key="4">
    <source>
        <dbReference type="Proteomes" id="UP000613266"/>
    </source>
</evidence>
<protein>
    <submittedName>
        <fullName evidence="3">FecR domain-containing protein</fullName>
    </submittedName>
</protein>
<dbReference type="PANTHER" id="PTHR38731">
    <property type="entry name" value="LIPL45-RELATED LIPOPROTEIN-RELATED"/>
    <property type="match status" value="1"/>
</dbReference>
<keyword evidence="1" id="KW-0732">Signal</keyword>
<dbReference type="PANTHER" id="PTHR38731:SF3">
    <property type="entry name" value="BLL6125 PROTEIN"/>
    <property type="match status" value="1"/>
</dbReference>
<dbReference type="AlphaFoldDB" id="A0A931NIG4"/>
<accession>A0A931NIG4</accession>
<evidence type="ECO:0000256" key="1">
    <source>
        <dbReference type="SAM" id="SignalP"/>
    </source>
</evidence>
<comment type="caution">
    <text evidence="3">The sequence shown here is derived from an EMBL/GenBank/DDBJ whole genome shotgun (WGS) entry which is preliminary data.</text>
</comment>
<gene>
    <name evidence="3" type="ORF">I7X39_14075</name>
</gene>
<feature type="signal peptide" evidence="1">
    <location>
        <begin position="1"/>
        <end position="29"/>
    </location>
</feature>
<dbReference type="RefSeq" id="WP_198111800.1">
    <property type="nucleotide sequence ID" value="NZ_JAEDAK010000009.1"/>
</dbReference>
<feature type="chain" id="PRO_5037527705" evidence="1">
    <location>
        <begin position="30"/>
        <end position="455"/>
    </location>
</feature>
<dbReference type="EMBL" id="JAEDAK010000009">
    <property type="protein sequence ID" value="MBH9578029.1"/>
    <property type="molecule type" value="Genomic_DNA"/>
</dbReference>
<reference evidence="3" key="1">
    <citation type="submission" date="2020-12" db="EMBL/GenBank/DDBJ databases">
        <title>The genome sequence of Inhella sp. 1Y17.</title>
        <authorList>
            <person name="Liu Y."/>
        </authorList>
    </citation>
    <scope>NUCLEOTIDE SEQUENCE</scope>
    <source>
        <strain evidence="3">1Y17</strain>
    </source>
</reference>
<sequence length="455" mass="47355">MISKPLAKTLNWRSALARSALAGAGLAQAATETVGQVSLLIGEAWVVHGDGSRQALKRGASIQVGDRIETSANGHVHVRFIDNGAVSVRPDSVLEVQAYRYAAQQPLLNEVRLKVEQGTSRSISGAATEVDKNRFRLNTPIAAIGVRGTDFIVQTDRTGMRATVSDGAIVVGALGAGCQANALGPCGGKDARLLSAEMGRLMVEVKPGDQMAHVVPAAGAALASAAYNAEERVAARTAAESAARVAGILAARPRDVDTAAAIGSDMNVVTALALASVDLPELNRAGDFNSQLVWGRYSIARDPNDKLSAPYSIASLGRHITVGDESIGLFRANDPTNPSGQLPASLTTKVDFRLTRAAVTYEGNGVSEAATVNGARLSLDFANRTFATALALSSPAGGKTEFRMAGDVRSDGTFAVQDSTQKIAGAVSLDAKEAGYMFERGVVGGLFKGRTLWGR</sequence>
<name>A0A931NIG4_9BURK</name>
<proteinExistence type="predicted"/>